<dbReference type="Pfam" id="PF01751">
    <property type="entry name" value="Toprim"/>
    <property type="match status" value="1"/>
</dbReference>
<evidence type="ECO:0000313" key="3">
    <source>
        <dbReference type="Proteomes" id="UP000095255"/>
    </source>
</evidence>
<keyword evidence="3" id="KW-1185">Reference proteome</keyword>
<dbReference type="RefSeq" id="WP_069700580.1">
    <property type="nucleotide sequence ID" value="NZ_MJAT01000001.1"/>
</dbReference>
<dbReference type="PROSITE" id="PS50880">
    <property type="entry name" value="TOPRIM"/>
    <property type="match status" value="1"/>
</dbReference>
<gene>
    <name evidence="2" type="ORF">BHU72_00040</name>
</gene>
<dbReference type="GO" id="GO:0043822">
    <property type="term" value="F:ribonuclease M5 activity"/>
    <property type="evidence" value="ECO:0007669"/>
    <property type="project" value="TreeGrafter"/>
</dbReference>
<dbReference type="AlphaFoldDB" id="A0A1E5L9S9"/>
<evidence type="ECO:0000313" key="2">
    <source>
        <dbReference type="EMBL" id="OEH86703.1"/>
    </source>
</evidence>
<comment type="caution">
    <text evidence="2">The sequence shown here is derived from an EMBL/GenBank/DDBJ whole genome shotgun (WGS) entry which is preliminary data.</text>
</comment>
<feature type="domain" description="Toprim" evidence="1">
    <location>
        <begin position="8"/>
        <end position="92"/>
    </location>
</feature>
<dbReference type="Gene3D" id="3.40.1360.10">
    <property type="match status" value="1"/>
</dbReference>
<dbReference type="Proteomes" id="UP000095255">
    <property type="component" value="Unassembled WGS sequence"/>
</dbReference>
<dbReference type="PANTHER" id="PTHR39156">
    <property type="entry name" value="RIBONUCLEASE M5"/>
    <property type="match status" value="1"/>
</dbReference>
<dbReference type="PANTHER" id="PTHR39156:SF2">
    <property type="entry name" value="DNA PRIMASE (BACTERIAL TYPE) AND SMALL PRIMASE-LIKE PROTEINS"/>
    <property type="match status" value="1"/>
</dbReference>
<sequence>MDDANSFEKVIIVEGKNDKEKILQVLKEPVQIICTYGTLGEEKMDELVLRFEHDDVYVLVDADESGNKIRQYIKRTLPNAKHIYTRKMYGQVSSTPLEYLTKILDNAHFEVNEFQEFQEFQE</sequence>
<reference evidence="2 3" key="1">
    <citation type="submission" date="2016-09" db="EMBL/GenBank/DDBJ databases">
        <title>Desulfuribacillus arsenicus sp. nov., an obligately anaerobic, dissimilatory arsenic- and antimonate-reducing bacterium isolated from anoxic sediments.</title>
        <authorList>
            <person name="Abin C.A."/>
            <person name="Hollibaugh J.T."/>
        </authorList>
    </citation>
    <scope>NUCLEOTIDE SEQUENCE [LARGE SCALE GENOMIC DNA]</scope>
    <source>
        <strain evidence="2 3">MLFW-2</strain>
    </source>
</reference>
<dbReference type="SMART" id="SM00493">
    <property type="entry name" value="TOPRIM"/>
    <property type="match status" value="1"/>
</dbReference>
<evidence type="ECO:0000259" key="1">
    <source>
        <dbReference type="PROSITE" id="PS50880"/>
    </source>
</evidence>
<dbReference type="GO" id="GO:0006364">
    <property type="term" value="P:rRNA processing"/>
    <property type="evidence" value="ECO:0007669"/>
    <property type="project" value="TreeGrafter"/>
</dbReference>
<organism evidence="2 3">
    <name type="scientific">Desulfuribacillus stibiiarsenatis</name>
    <dbReference type="NCBI Taxonomy" id="1390249"/>
    <lineage>
        <taxon>Bacteria</taxon>
        <taxon>Bacillati</taxon>
        <taxon>Bacillota</taxon>
        <taxon>Desulfuribacillia</taxon>
        <taxon>Desulfuribacillales</taxon>
        <taxon>Desulfuribacillaceae</taxon>
        <taxon>Desulfuribacillus</taxon>
    </lineage>
</organism>
<dbReference type="STRING" id="1390249.BHU72_00040"/>
<name>A0A1E5L9S9_9FIRM</name>
<protein>
    <recommendedName>
        <fullName evidence="1">Toprim domain-containing protein</fullName>
    </recommendedName>
</protein>
<dbReference type="SUPFAM" id="SSF110455">
    <property type="entry name" value="Toprim domain"/>
    <property type="match status" value="1"/>
</dbReference>
<dbReference type="EMBL" id="MJAT01000001">
    <property type="protein sequence ID" value="OEH86703.1"/>
    <property type="molecule type" value="Genomic_DNA"/>
</dbReference>
<proteinExistence type="predicted"/>
<dbReference type="OrthoDB" id="2417742at2"/>
<accession>A0A1E5L9S9</accession>
<dbReference type="InterPro" id="IPR006171">
    <property type="entry name" value="TOPRIM_dom"/>
</dbReference>